<dbReference type="InterPro" id="IPR038765">
    <property type="entry name" value="Papain-like_cys_pep_sf"/>
</dbReference>
<gene>
    <name evidence="5" type="ORF">IAB38_01550</name>
</gene>
<dbReference type="GO" id="GO:0006508">
    <property type="term" value="P:proteolysis"/>
    <property type="evidence" value="ECO:0007669"/>
    <property type="project" value="UniProtKB-KW"/>
</dbReference>
<dbReference type="CDD" id="cd00585">
    <property type="entry name" value="Peptidase_C1B"/>
    <property type="match status" value="1"/>
</dbReference>
<dbReference type="GO" id="GO:0009636">
    <property type="term" value="P:response to toxic substance"/>
    <property type="evidence" value="ECO:0007669"/>
    <property type="project" value="TreeGrafter"/>
</dbReference>
<dbReference type="PIRSF" id="PIRSF005700">
    <property type="entry name" value="PepC"/>
    <property type="match status" value="1"/>
</dbReference>
<reference evidence="5" key="2">
    <citation type="journal article" date="2021" name="PeerJ">
        <title>Extensive microbial diversity within the chicken gut microbiome revealed by metagenomics and culture.</title>
        <authorList>
            <person name="Gilroy R."/>
            <person name="Ravi A."/>
            <person name="Getino M."/>
            <person name="Pursley I."/>
            <person name="Horton D.L."/>
            <person name="Alikhan N.F."/>
            <person name="Baker D."/>
            <person name="Gharbi K."/>
            <person name="Hall N."/>
            <person name="Watson M."/>
            <person name="Adriaenssens E.M."/>
            <person name="Foster-Nyarko E."/>
            <person name="Jarju S."/>
            <person name="Secka A."/>
            <person name="Antonio M."/>
            <person name="Oren A."/>
            <person name="Chaudhuri R.R."/>
            <person name="La Ragione R."/>
            <person name="Hildebrand F."/>
            <person name="Pallen M.J."/>
        </authorList>
    </citation>
    <scope>NUCLEOTIDE SEQUENCE</scope>
    <source>
        <strain evidence="5">CHK184-20233</strain>
    </source>
</reference>
<evidence type="ECO:0000256" key="4">
    <source>
        <dbReference type="PIRNR" id="PIRNR005700"/>
    </source>
</evidence>
<reference evidence="5" key="1">
    <citation type="submission" date="2020-10" db="EMBL/GenBank/DDBJ databases">
        <authorList>
            <person name="Gilroy R."/>
        </authorList>
    </citation>
    <scope>NUCLEOTIDE SEQUENCE</scope>
    <source>
        <strain evidence="5">CHK184-20233</strain>
    </source>
</reference>
<proteinExistence type="inferred from homology"/>
<dbReference type="Gene3D" id="3.90.70.10">
    <property type="entry name" value="Cysteine proteinases"/>
    <property type="match status" value="1"/>
</dbReference>
<evidence type="ECO:0000256" key="2">
    <source>
        <dbReference type="ARBA" id="ARBA00022801"/>
    </source>
</evidence>
<evidence type="ECO:0000256" key="1">
    <source>
        <dbReference type="ARBA" id="ARBA00022670"/>
    </source>
</evidence>
<evidence type="ECO:0000313" key="5">
    <source>
        <dbReference type="EMBL" id="HIR58713.1"/>
    </source>
</evidence>
<protein>
    <recommendedName>
        <fullName evidence="4">Aminopeptidase</fullName>
    </recommendedName>
</protein>
<keyword evidence="4" id="KW-0031">Aminopeptidase</keyword>
<dbReference type="Proteomes" id="UP000824232">
    <property type="component" value="Unassembled WGS sequence"/>
</dbReference>
<keyword evidence="1 4" id="KW-0645">Protease</keyword>
<dbReference type="GO" id="GO:0070005">
    <property type="term" value="F:cysteine-type aminopeptidase activity"/>
    <property type="evidence" value="ECO:0007669"/>
    <property type="project" value="InterPro"/>
</dbReference>
<keyword evidence="2 4" id="KW-0378">Hydrolase</keyword>
<organism evidence="5 6">
    <name type="scientific">Candidatus Onthousia excrementipullorum</name>
    <dbReference type="NCBI Taxonomy" id="2840884"/>
    <lineage>
        <taxon>Bacteria</taxon>
        <taxon>Bacillati</taxon>
        <taxon>Bacillota</taxon>
        <taxon>Bacilli</taxon>
        <taxon>Candidatus Onthousia</taxon>
    </lineage>
</organism>
<evidence type="ECO:0000256" key="3">
    <source>
        <dbReference type="ARBA" id="ARBA00022807"/>
    </source>
</evidence>
<sequence>MELKREILEEISNNYIHGIENKTVRCALVNNSIRDIMRNKEKEGELLFNFSINLDTLKAVNQKNANNSFIYAGCNVLRESICKKYDLENFEISQSYISFYDKLEKCNYIMESLVELKDRDRDIDDRERHFLLTKGVQDGGVWDFFSNIINKYGFVPKTAMSDTYQSLNPDEMNHLLNRKLRQFNARLLTSNENLDYLKSLYLDDIYRILACCYGVPPKQFDFEYTDKDKKYHIIKGITPLEFYHEYTDININNYVCITNVPTKDKTFNRTYSVKYLQNVIEGKTPIFLNLPIEEVKKLVIKQLQAKEVVWLGCDFKKTIDKRDGIFDDMSFNYYDTFKTDFFMTKEEALDNYESSMNHAMIVTGVNLEDNKATKWKLENSWGEDVGNKGYFVASDSWFEKYVYQVVINKKYLTQEQLDEMSYEPVELKPWDPLGTLA</sequence>
<dbReference type="GO" id="GO:0043418">
    <property type="term" value="P:homocysteine catabolic process"/>
    <property type="evidence" value="ECO:0007669"/>
    <property type="project" value="TreeGrafter"/>
</dbReference>
<dbReference type="AlphaFoldDB" id="A0A9D1DTK5"/>
<dbReference type="PANTHER" id="PTHR10363">
    <property type="entry name" value="BLEOMYCIN HYDROLASE"/>
    <property type="match status" value="1"/>
</dbReference>
<dbReference type="GO" id="GO:0005737">
    <property type="term" value="C:cytoplasm"/>
    <property type="evidence" value="ECO:0007669"/>
    <property type="project" value="TreeGrafter"/>
</dbReference>
<dbReference type="SUPFAM" id="SSF54001">
    <property type="entry name" value="Cysteine proteinases"/>
    <property type="match status" value="1"/>
</dbReference>
<dbReference type="Pfam" id="PF03051">
    <property type="entry name" value="Peptidase_C1_2"/>
    <property type="match status" value="1"/>
</dbReference>
<evidence type="ECO:0000313" key="6">
    <source>
        <dbReference type="Proteomes" id="UP000824232"/>
    </source>
</evidence>
<dbReference type="InterPro" id="IPR004134">
    <property type="entry name" value="Peptidase_C1B"/>
</dbReference>
<keyword evidence="3 4" id="KW-0788">Thiol protease</keyword>
<accession>A0A9D1DTK5</accession>
<dbReference type="EMBL" id="DVHC01000017">
    <property type="protein sequence ID" value="HIR58713.1"/>
    <property type="molecule type" value="Genomic_DNA"/>
</dbReference>
<comment type="caution">
    <text evidence="5">The sequence shown here is derived from an EMBL/GenBank/DDBJ whole genome shotgun (WGS) entry which is preliminary data.</text>
</comment>
<name>A0A9D1DTK5_9FIRM</name>
<dbReference type="PANTHER" id="PTHR10363:SF2">
    <property type="entry name" value="BLEOMYCIN HYDROLASE"/>
    <property type="match status" value="1"/>
</dbReference>
<comment type="similarity">
    <text evidence="4">Belongs to the peptidase C1 family.</text>
</comment>